<dbReference type="InterPro" id="IPR003703">
    <property type="entry name" value="Acyl_CoA_thio"/>
</dbReference>
<evidence type="ECO:0000256" key="1">
    <source>
        <dbReference type="ARBA" id="ARBA00006538"/>
    </source>
</evidence>
<dbReference type="CDD" id="cd03445">
    <property type="entry name" value="Thioesterase_II_repeat2"/>
    <property type="match status" value="1"/>
</dbReference>
<dbReference type="Pfam" id="PF13622">
    <property type="entry name" value="4HBT_3"/>
    <property type="match status" value="1"/>
</dbReference>
<comment type="subunit">
    <text evidence="2">Homotetramer.</text>
</comment>
<name>A0A3E0X1R0_9GAMM</name>
<evidence type="ECO:0000256" key="3">
    <source>
        <dbReference type="ARBA" id="ARBA00022801"/>
    </source>
</evidence>
<comment type="similarity">
    <text evidence="1">Belongs to the C/M/P thioester hydrolase family.</text>
</comment>
<keyword evidence="3" id="KW-0378">Hydrolase</keyword>
<dbReference type="PANTHER" id="PTHR11066:SF34">
    <property type="entry name" value="ACYL-COENZYME A THIOESTERASE 8"/>
    <property type="match status" value="1"/>
</dbReference>
<feature type="domain" description="Acyl-CoA thioesterase 2 C-terminal" evidence="9">
    <location>
        <begin position="174"/>
        <end position="278"/>
    </location>
</feature>
<dbReference type="InterPro" id="IPR029069">
    <property type="entry name" value="HotDog_dom_sf"/>
</dbReference>
<sequence length="282" mass="31870">MNNLLELFQLEQIDDDLFRGVSQDLGFRSVFGGQVLGQALHAANQTVSDERISHSLHAYFLRPGDAQAPIDYQVRRIRDGRGFTTRHIEAIQNNRPIFDMLASYQVPEEGADHQDSMPQKVPGPEGLKSEVELLKALADKLPERMRAGLEADRPIETRPADEFDKLDPKPRDPVKYVWVRAAGRMPDDPRLHRAVLAYASDFEMLGTSMRPHGVSFFQPDVLAASLDHALWIHRPFRIDDWLLYSLYSSNAHGGRVLVRGQFFTQDGTLVASSTQEGLVRVR</sequence>
<evidence type="ECO:0000313" key="12">
    <source>
        <dbReference type="Proteomes" id="UP000256763"/>
    </source>
</evidence>
<evidence type="ECO:0000256" key="7">
    <source>
        <dbReference type="ARBA" id="ARBA00071120"/>
    </source>
</evidence>
<dbReference type="SUPFAM" id="SSF54637">
    <property type="entry name" value="Thioesterase/thiol ester dehydrase-isomerase"/>
    <property type="match status" value="2"/>
</dbReference>
<dbReference type="Gene3D" id="2.40.160.210">
    <property type="entry name" value="Acyl-CoA thioesterase, double hotdog domain"/>
    <property type="match status" value="1"/>
</dbReference>
<dbReference type="Proteomes" id="UP000256763">
    <property type="component" value="Unassembled WGS sequence"/>
</dbReference>
<keyword evidence="4" id="KW-0443">Lipid metabolism</keyword>
<reference evidence="12" key="1">
    <citation type="submission" date="2017-05" db="EMBL/GenBank/DDBJ databases">
        <authorList>
            <person name="Sharma S."/>
            <person name="Sidhu C."/>
            <person name="Pinnaka A.K."/>
        </authorList>
    </citation>
    <scope>NUCLEOTIDE SEQUENCE [LARGE SCALE GENOMIC DNA]</scope>
    <source>
        <strain evidence="12">AK93</strain>
    </source>
</reference>
<evidence type="ECO:0000259" key="9">
    <source>
        <dbReference type="Pfam" id="PF02551"/>
    </source>
</evidence>
<dbReference type="GO" id="GO:0047617">
    <property type="term" value="F:fatty acyl-CoA hydrolase activity"/>
    <property type="evidence" value="ECO:0007669"/>
    <property type="project" value="UniProtKB-EC"/>
</dbReference>
<dbReference type="EMBL" id="NFZW01000004">
    <property type="protein sequence ID" value="RFA38417.1"/>
    <property type="molecule type" value="Genomic_DNA"/>
</dbReference>
<dbReference type="NCBIfam" id="TIGR00189">
    <property type="entry name" value="tesB"/>
    <property type="match status" value="1"/>
</dbReference>
<evidence type="ECO:0000256" key="5">
    <source>
        <dbReference type="ARBA" id="ARBA00038894"/>
    </source>
</evidence>
<evidence type="ECO:0000256" key="4">
    <source>
        <dbReference type="ARBA" id="ARBA00023098"/>
    </source>
</evidence>
<evidence type="ECO:0000259" key="10">
    <source>
        <dbReference type="Pfam" id="PF13622"/>
    </source>
</evidence>
<gene>
    <name evidence="11" type="ORF">CAL65_05825</name>
</gene>
<evidence type="ECO:0000256" key="6">
    <source>
        <dbReference type="ARBA" id="ARBA00050943"/>
    </source>
</evidence>
<evidence type="ECO:0000313" key="11">
    <source>
        <dbReference type="EMBL" id="RFA38417.1"/>
    </source>
</evidence>
<protein>
    <recommendedName>
        <fullName evidence="7">Acyl-CoA thioesterase 2</fullName>
        <ecNumber evidence="5">3.1.2.20</ecNumber>
    </recommendedName>
    <alternativeName>
        <fullName evidence="8">Thioesterase II</fullName>
    </alternativeName>
</protein>
<dbReference type="FunFam" id="2.40.160.210:FF:000001">
    <property type="entry name" value="Acyl-CoA thioesterase II"/>
    <property type="match status" value="1"/>
</dbReference>
<dbReference type="InterPro" id="IPR049449">
    <property type="entry name" value="TesB_ACOT8-like_N"/>
</dbReference>
<dbReference type="AlphaFoldDB" id="A0A3E0X1R0"/>
<comment type="catalytic activity">
    <reaction evidence="6">
        <text>a fatty acyl-CoA + H2O = a fatty acid + CoA + H(+)</text>
        <dbReference type="Rhea" id="RHEA:16781"/>
        <dbReference type="ChEBI" id="CHEBI:15377"/>
        <dbReference type="ChEBI" id="CHEBI:15378"/>
        <dbReference type="ChEBI" id="CHEBI:28868"/>
        <dbReference type="ChEBI" id="CHEBI:57287"/>
        <dbReference type="ChEBI" id="CHEBI:77636"/>
        <dbReference type="EC" id="3.1.2.20"/>
    </reaction>
    <physiologicalReaction direction="left-to-right" evidence="6">
        <dbReference type="Rhea" id="RHEA:16782"/>
    </physiologicalReaction>
</comment>
<dbReference type="GO" id="GO:0006637">
    <property type="term" value="P:acyl-CoA metabolic process"/>
    <property type="evidence" value="ECO:0007669"/>
    <property type="project" value="InterPro"/>
</dbReference>
<evidence type="ECO:0000256" key="8">
    <source>
        <dbReference type="ARBA" id="ARBA00079653"/>
    </source>
</evidence>
<accession>A0A3E0X1R0</accession>
<organism evidence="11 12">
    <name type="scientific">Alkalilimnicola ehrlichii</name>
    <dbReference type="NCBI Taxonomy" id="351052"/>
    <lineage>
        <taxon>Bacteria</taxon>
        <taxon>Pseudomonadati</taxon>
        <taxon>Pseudomonadota</taxon>
        <taxon>Gammaproteobacteria</taxon>
        <taxon>Chromatiales</taxon>
        <taxon>Ectothiorhodospiraceae</taxon>
        <taxon>Alkalilimnicola</taxon>
    </lineage>
</organism>
<dbReference type="OrthoDB" id="9781019at2"/>
<feature type="domain" description="Acyl-CoA thioesterase-like N-terminal HotDog" evidence="10">
    <location>
        <begin position="29"/>
        <end position="104"/>
    </location>
</feature>
<comment type="caution">
    <text evidence="11">The sequence shown here is derived from an EMBL/GenBank/DDBJ whole genome shotgun (WGS) entry which is preliminary data.</text>
</comment>
<dbReference type="GO" id="GO:0005829">
    <property type="term" value="C:cytosol"/>
    <property type="evidence" value="ECO:0007669"/>
    <property type="project" value="TreeGrafter"/>
</dbReference>
<dbReference type="InterPro" id="IPR025652">
    <property type="entry name" value="TesB_C"/>
</dbReference>
<dbReference type="GO" id="GO:0009062">
    <property type="term" value="P:fatty acid catabolic process"/>
    <property type="evidence" value="ECO:0007669"/>
    <property type="project" value="TreeGrafter"/>
</dbReference>
<proteinExistence type="inferred from homology"/>
<dbReference type="PANTHER" id="PTHR11066">
    <property type="entry name" value="ACYL-COA THIOESTERASE"/>
    <property type="match status" value="1"/>
</dbReference>
<dbReference type="EC" id="3.1.2.20" evidence="5"/>
<dbReference type="InterPro" id="IPR042171">
    <property type="entry name" value="Acyl-CoA_hotdog"/>
</dbReference>
<dbReference type="Pfam" id="PF02551">
    <property type="entry name" value="Acyl_CoA_thio"/>
    <property type="match status" value="1"/>
</dbReference>
<dbReference type="CDD" id="cd03444">
    <property type="entry name" value="Thioesterase_II_repeat1"/>
    <property type="match status" value="1"/>
</dbReference>
<evidence type="ECO:0000256" key="2">
    <source>
        <dbReference type="ARBA" id="ARBA00011881"/>
    </source>
</evidence>
<keyword evidence="12" id="KW-1185">Reference proteome</keyword>